<proteinExistence type="inferred from homology"/>
<dbReference type="Gene3D" id="3.40.960.10">
    <property type="entry name" value="VSR Endonuclease"/>
    <property type="match status" value="1"/>
</dbReference>
<dbReference type="GO" id="GO:0004519">
    <property type="term" value="F:endonuclease activity"/>
    <property type="evidence" value="ECO:0007669"/>
    <property type="project" value="UniProtKB-KW"/>
</dbReference>
<dbReference type="InterPro" id="IPR011335">
    <property type="entry name" value="Restrct_endonuc-II-like"/>
</dbReference>
<organism evidence="7 8">
    <name type="scientific">Humidesulfovibrio mexicanus</name>
    <dbReference type="NCBI Taxonomy" id="147047"/>
    <lineage>
        <taxon>Bacteria</taxon>
        <taxon>Pseudomonadati</taxon>
        <taxon>Thermodesulfobacteriota</taxon>
        <taxon>Desulfovibrionia</taxon>
        <taxon>Desulfovibrionales</taxon>
        <taxon>Desulfovibrionaceae</taxon>
        <taxon>Humidesulfovibrio</taxon>
    </lineage>
</organism>
<dbReference type="Pfam" id="PF03852">
    <property type="entry name" value="Vsr"/>
    <property type="match status" value="1"/>
</dbReference>
<evidence type="ECO:0000313" key="7">
    <source>
        <dbReference type="EMBL" id="SNS19520.1"/>
    </source>
</evidence>
<dbReference type="NCBIfam" id="TIGR00632">
    <property type="entry name" value="vsr"/>
    <property type="match status" value="1"/>
</dbReference>
<dbReference type="GO" id="GO:0016787">
    <property type="term" value="F:hydrolase activity"/>
    <property type="evidence" value="ECO:0007669"/>
    <property type="project" value="UniProtKB-KW"/>
</dbReference>
<dbReference type="AlphaFoldDB" id="A0A239CHC9"/>
<evidence type="ECO:0000256" key="3">
    <source>
        <dbReference type="ARBA" id="ARBA00022763"/>
    </source>
</evidence>
<evidence type="ECO:0000256" key="6">
    <source>
        <dbReference type="ARBA" id="ARBA00029466"/>
    </source>
</evidence>
<evidence type="ECO:0000256" key="5">
    <source>
        <dbReference type="ARBA" id="ARBA00023204"/>
    </source>
</evidence>
<dbReference type="Proteomes" id="UP000198324">
    <property type="component" value="Unassembled WGS sequence"/>
</dbReference>
<dbReference type="SUPFAM" id="SSF52980">
    <property type="entry name" value="Restriction endonuclease-like"/>
    <property type="match status" value="1"/>
</dbReference>
<dbReference type="CDD" id="cd00221">
    <property type="entry name" value="Vsr"/>
    <property type="match status" value="1"/>
</dbReference>
<sequence>MSPEARSKVMSRIRGKDTAPERVLASLLEPHGILWEAHVRSLPGRPDFVFAEQKVAVFVDGDFWHGWRFPLWRHKLQEKWAAKIAANRERDRKNHRRLRRLGWTVIRIWEHQLKKAPEACRERVLHALDTPYL</sequence>
<comment type="similarity">
    <text evidence="6">Belongs to the Vsr family.</text>
</comment>
<accession>A0A239CHC9</accession>
<reference evidence="7 8" key="1">
    <citation type="submission" date="2017-06" db="EMBL/GenBank/DDBJ databases">
        <authorList>
            <person name="Kim H.J."/>
            <person name="Triplett B.A."/>
        </authorList>
    </citation>
    <scope>NUCLEOTIDE SEQUENCE [LARGE SCALE GENOMIC DNA]</scope>
    <source>
        <strain evidence="7 8">DSM 13116</strain>
    </source>
</reference>
<dbReference type="EMBL" id="FZOC01000008">
    <property type="protein sequence ID" value="SNS19520.1"/>
    <property type="molecule type" value="Genomic_DNA"/>
</dbReference>
<dbReference type="GO" id="GO:0006298">
    <property type="term" value="P:mismatch repair"/>
    <property type="evidence" value="ECO:0007669"/>
    <property type="project" value="InterPro"/>
</dbReference>
<evidence type="ECO:0000313" key="8">
    <source>
        <dbReference type="Proteomes" id="UP000198324"/>
    </source>
</evidence>
<protein>
    <submittedName>
        <fullName evidence="7">T/G mismatch-specific endonuclease</fullName>
    </submittedName>
</protein>
<gene>
    <name evidence="7" type="ORF">SAMN04488503_3129</name>
</gene>
<dbReference type="InterPro" id="IPR004603">
    <property type="entry name" value="DNA_mismatch_endonuc_vsr"/>
</dbReference>
<keyword evidence="2 7" id="KW-0255">Endonuclease</keyword>
<evidence type="ECO:0000256" key="1">
    <source>
        <dbReference type="ARBA" id="ARBA00022722"/>
    </source>
</evidence>
<keyword evidence="1" id="KW-0540">Nuclease</keyword>
<keyword evidence="3" id="KW-0227">DNA damage</keyword>
<keyword evidence="4" id="KW-0378">Hydrolase</keyword>
<evidence type="ECO:0000256" key="4">
    <source>
        <dbReference type="ARBA" id="ARBA00022801"/>
    </source>
</evidence>
<evidence type="ECO:0000256" key="2">
    <source>
        <dbReference type="ARBA" id="ARBA00022759"/>
    </source>
</evidence>
<keyword evidence="5" id="KW-0234">DNA repair</keyword>
<name>A0A239CHC9_9BACT</name>
<keyword evidence="8" id="KW-1185">Reference proteome</keyword>